<feature type="non-terminal residue" evidence="1">
    <location>
        <position position="26"/>
    </location>
</feature>
<dbReference type="EMBL" id="UINC01179084">
    <property type="protein sequence ID" value="SVD87588.1"/>
    <property type="molecule type" value="Genomic_DNA"/>
</dbReference>
<proteinExistence type="predicted"/>
<evidence type="ECO:0000313" key="1">
    <source>
        <dbReference type="EMBL" id="SVD87588.1"/>
    </source>
</evidence>
<reference evidence="1" key="1">
    <citation type="submission" date="2018-05" db="EMBL/GenBank/DDBJ databases">
        <authorList>
            <person name="Lanie J.A."/>
            <person name="Ng W.-L."/>
            <person name="Kazmierczak K.M."/>
            <person name="Andrzejewski T.M."/>
            <person name="Davidsen T.M."/>
            <person name="Wayne K.J."/>
            <person name="Tettelin H."/>
            <person name="Glass J.I."/>
            <person name="Rusch D."/>
            <person name="Podicherti R."/>
            <person name="Tsui H.-C.T."/>
            <person name="Winkler M.E."/>
        </authorList>
    </citation>
    <scope>NUCLEOTIDE SEQUENCE</scope>
</reference>
<dbReference type="AlphaFoldDB" id="A0A382YYK8"/>
<accession>A0A382YYK8</accession>
<sequence>MELVNAPTPQQDEEWLVGQFEIWWVR</sequence>
<gene>
    <name evidence="1" type="ORF">METZ01_LOCUS440442</name>
</gene>
<organism evidence="1">
    <name type="scientific">marine metagenome</name>
    <dbReference type="NCBI Taxonomy" id="408172"/>
    <lineage>
        <taxon>unclassified sequences</taxon>
        <taxon>metagenomes</taxon>
        <taxon>ecological metagenomes</taxon>
    </lineage>
</organism>
<protein>
    <submittedName>
        <fullName evidence="1">Uncharacterized protein</fullName>
    </submittedName>
</protein>
<name>A0A382YYK8_9ZZZZ</name>